<sequence>MVWFFQGPSDAESRAHSSHQSQRGVGGVSGVGNLLISALPSVLSHHPVLCGRYTATKKWEAIQLNNQGVQVYLAERNVTLQEAVSHLPGSELHANLKPAFFKRDVHEAFVPPKEGMDPDTGNAEMPLMRVQLTTLKDGGIAVGILVQHAVMDAAAIMVFMRNWAQAVQNLPLHPEPVYQHRELEHDGDDSDDKNNDNDNDSQLTRVLRQLKASASVSVSVTPDQETFVSTDDLVTARVWKALCAMRCEQLSLSKDDSSITTCQRACNFRKRMQMPPTYCGNGVDEVRTELSVRDLLAMPVVEIARRLRADLRALTPDVIMRRSRWMQKQYVKLGNLSKRTMEANALTFIVSSWRFDWEGVNLMGTPVAYDHGALVPVVAVITPRPRGDGIHVYASGSRQHLEIFANELIKEIDV</sequence>
<evidence type="ECO:0000313" key="3">
    <source>
        <dbReference type="EMBL" id="GHP12394.1"/>
    </source>
</evidence>
<dbReference type="SUPFAM" id="SSF52777">
    <property type="entry name" value="CoA-dependent acyltransferases"/>
    <property type="match status" value="1"/>
</dbReference>
<name>A0A830HZ59_9CHLO</name>
<comment type="caution">
    <text evidence="3">The sequence shown here is derived from an EMBL/GenBank/DDBJ whole genome shotgun (WGS) entry which is preliminary data.</text>
</comment>
<proteinExistence type="predicted"/>
<gene>
    <name evidence="3" type="ORF">PPROV_001112200</name>
</gene>
<reference evidence="3" key="1">
    <citation type="submission" date="2020-10" db="EMBL/GenBank/DDBJ databases">
        <title>Unveiling of a novel bifunctional photoreceptor, Dualchrome1, isolated from a cosmopolitan green alga.</title>
        <authorList>
            <person name="Suzuki S."/>
            <person name="Kawachi M."/>
        </authorList>
    </citation>
    <scope>NUCLEOTIDE SEQUENCE</scope>
    <source>
        <strain evidence="3">NIES 2893</strain>
    </source>
</reference>
<evidence type="ECO:0000313" key="4">
    <source>
        <dbReference type="Proteomes" id="UP000660262"/>
    </source>
</evidence>
<dbReference type="GO" id="GO:0016740">
    <property type="term" value="F:transferase activity"/>
    <property type="evidence" value="ECO:0007669"/>
    <property type="project" value="UniProtKB-KW"/>
</dbReference>
<feature type="region of interest" description="Disordered" evidence="2">
    <location>
        <begin position="1"/>
        <end position="24"/>
    </location>
</feature>
<dbReference type="EMBL" id="BNJQ01000041">
    <property type="protein sequence ID" value="GHP12394.1"/>
    <property type="molecule type" value="Genomic_DNA"/>
</dbReference>
<dbReference type="InterPro" id="IPR051283">
    <property type="entry name" value="Sec_Metabolite_Acyltrans"/>
</dbReference>
<evidence type="ECO:0000256" key="1">
    <source>
        <dbReference type="ARBA" id="ARBA00022679"/>
    </source>
</evidence>
<dbReference type="Proteomes" id="UP000660262">
    <property type="component" value="Unassembled WGS sequence"/>
</dbReference>
<dbReference type="Gene3D" id="3.30.559.10">
    <property type="entry name" value="Chloramphenicol acetyltransferase-like domain"/>
    <property type="match status" value="2"/>
</dbReference>
<dbReference type="PANTHER" id="PTHR31896:SF64">
    <property type="entry name" value="TRICHOTHECENE 3-O-ACETYLTRANSFERASE"/>
    <property type="match status" value="1"/>
</dbReference>
<accession>A0A830HZ59</accession>
<dbReference type="PANTHER" id="PTHR31896">
    <property type="entry name" value="FAMILY REGULATORY PROTEIN, PUTATIVE (AFU_ORTHOLOGUE AFUA_3G14730)-RELATED"/>
    <property type="match status" value="1"/>
</dbReference>
<dbReference type="AlphaFoldDB" id="A0A830HZ59"/>
<evidence type="ECO:0000256" key="2">
    <source>
        <dbReference type="SAM" id="MobiDB-lite"/>
    </source>
</evidence>
<organism evidence="3 4">
    <name type="scientific">Pycnococcus provasolii</name>
    <dbReference type="NCBI Taxonomy" id="41880"/>
    <lineage>
        <taxon>Eukaryota</taxon>
        <taxon>Viridiplantae</taxon>
        <taxon>Chlorophyta</taxon>
        <taxon>Pseudoscourfieldiophyceae</taxon>
        <taxon>Pseudoscourfieldiales</taxon>
        <taxon>Pycnococcaceae</taxon>
        <taxon>Pycnococcus</taxon>
    </lineage>
</organism>
<protein>
    <submittedName>
        <fullName evidence="3">Uncharacterized protein</fullName>
    </submittedName>
</protein>
<keyword evidence="1" id="KW-0808">Transferase</keyword>
<keyword evidence="4" id="KW-1185">Reference proteome</keyword>
<dbReference type="OrthoDB" id="1918817at2759"/>
<dbReference type="Pfam" id="PF02458">
    <property type="entry name" value="Transferase"/>
    <property type="match status" value="1"/>
</dbReference>
<dbReference type="InterPro" id="IPR023213">
    <property type="entry name" value="CAT-like_dom_sf"/>
</dbReference>